<dbReference type="KEGG" id="xfa:XF_1986"/>
<proteinExistence type="predicted"/>
<reference evidence="1 2" key="1">
    <citation type="journal article" date="2000" name="Nature">
        <title>The genome sequence of the plant pathogen Xylella fastidiosa.</title>
        <authorList>
            <person name="Simpson A.J."/>
            <person name="Reinach F.C."/>
            <person name="Arruda P."/>
            <person name="Abreu F.A."/>
            <person name="Acencio M."/>
            <person name="Alvarenga R."/>
            <person name="Alves L.M."/>
            <person name="Araya J.E."/>
            <person name="Baia G.S."/>
            <person name="Baptista C.S."/>
            <person name="Barros M.H."/>
            <person name="Bonaccorsi E.D."/>
            <person name="Bordin S."/>
            <person name="Bove J.M."/>
            <person name="Briones M.R."/>
            <person name="Bueno M.R."/>
            <person name="Camargo A.A."/>
            <person name="Camargo L.E."/>
            <person name="Carraro D.M."/>
            <person name="Carrer H."/>
            <person name="Colauto N.B."/>
            <person name="Colombo C."/>
            <person name="Costa F.F."/>
            <person name="Costa M.C."/>
            <person name="Costa-Neto C.M."/>
            <person name="Coutinho L.L."/>
            <person name="Cristofani M."/>
            <person name="Dias-Neto E."/>
            <person name="Docena C."/>
            <person name="El-Dorry H."/>
            <person name="Facincani A.P."/>
            <person name="Ferreira A.J."/>
            <person name="Ferreira V.C."/>
            <person name="Ferro J.A."/>
            <person name="Fraga J.S."/>
            <person name="Franca S.C."/>
            <person name="Franco M.C."/>
            <person name="Frohme M."/>
            <person name="Furlan L.R."/>
            <person name="Garnier M."/>
            <person name="Goldman G.H."/>
            <person name="Goldman M.H."/>
            <person name="Gomes S.L."/>
            <person name="Gruber A."/>
            <person name="Ho P.L."/>
            <person name="Hoheisel J.D."/>
            <person name="Junqueira M.L."/>
            <person name="Kemper E.L."/>
            <person name="Kitajima J.P."/>
            <person name="Krieger J.E."/>
            <person name="Kuramae E.E."/>
            <person name="Laigret F."/>
            <person name="Lambais M.R."/>
            <person name="Leite L.C."/>
            <person name="Lemos E.G."/>
            <person name="Lemos M.V."/>
            <person name="Lopes S.A."/>
            <person name="Lopes C.R."/>
            <person name="Machado J.A."/>
            <person name="Machado M.A."/>
            <person name="Madeira A.M."/>
            <person name="Madeira H.M."/>
            <person name="Marino C.L."/>
            <person name="Marques M.V."/>
            <person name="Martins E.A."/>
            <person name="Martins E.M."/>
            <person name="Matsukuma A.Y."/>
            <person name="Menck C.F."/>
            <person name="Miracca E.C."/>
            <person name="Miyaki C.Y."/>
            <person name="Monteriro-Vitorello C.B."/>
            <person name="Moon D.H."/>
            <person name="Nagai M.A."/>
            <person name="Nascimento A.L."/>
            <person name="Netto L.E."/>
            <person name="Nhani A.Jr."/>
            <person name="Nobrega F.G."/>
            <person name="Nunes L.R."/>
            <person name="Oliveira M.A."/>
            <person name="de Oliveira M.C."/>
            <person name="de Oliveira R.C."/>
            <person name="Palmieri D.A."/>
            <person name="Paris A."/>
            <person name="Peixoto B.R."/>
            <person name="Pereira G.A."/>
            <person name="Pereira H.A.Jr."/>
            <person name="Pesquero J.B."/>
            <person name="Quaggio R.B."/>
            <person name="Roberto P.G."/>
            <person name="Rodrigues V."/>
            <person name="de M Rosa A.J."/>
            <person name="de Rosa V.E.Jr."/>
            <person name="de Sa R.G."/>
            <person name="Santelli R.V."/>
            <person name="Sawasaki H.E."/>
            <person name="da Silva A.C."/>
            <person name="da Silva A.M."/>
            <person name="da Silva F.R."/>
            <person name="da Silva W.A.Jr."/>
            <person name="da Silveira J.F."/>
            <person name="Silvestri M.L."/>
            <person name="Siqueira W.J."/>
            <person name="de Souza A.A."/>
            <person name="de Souza A.P."/>
            <person name="Terenzi M.F."/>
            <person name="Truffi D."/>
            <person name="Tsai S.M."/>
            <person name="Tsuhako M.H."/>
            <person name="Vallada H."/>
            <person name="Van Sluys M.A."/>
            <person name="Verjovski-Almeida S."/>
            <person name="Vettore A.L."/>
            <person name="Zago M.A."/>
            <person name="Zatz M."/>
            <person name="Meidanis J."/>
            <person name="Setubal J.C."/>
        </authorList>
    </citation>
    <scope>NUCLEOTIDE SEQUENCE [LARGE SCALE GENOMIC DNA]</scope>
    <source>
        <strain evidence="1 2">9a5c</strain>
    </source>
</reference>
<accession>Q9PBZ9</accession>
<organism evidence="1 2">
    <name type="scientific">Xylella fastidiosa (strain 9a5c)</name>
    <dbReference type="NCBI Taxonomy" id="160492"/>
    <lineage>
        <taxon>Bacteria</taxon>
        <taxon>Pseudomonadati</taxon>
        <taxon>Pseudomonadota</taxon>
        <taxon>Gammaproteobacteria</taxon>
        <taxon>Lysobacterales</taxon>
        <taxon>Lysobacteraceae</taxon>
        <taxon>Xylella</taxon>
    </lineage>
</organism>
<dbReference type="STRING" id="160492.XF_1986"/>
<dbReference type="AlphaFoldDB" id="Q9PBZ9"/>
<gene>
    <name evidence="1" type="ordered locus">XF_1986</name>
</gene>
<dbReference type="Proteomes" id="UP000000812">
    <property type="component" value="Chromosome"/>
</dbReference>
<sequence>MGLTAVSFKVLCRTWRAGEALLVWSVADRGMLDGCGCAAGRSAGLSIFLLAVQGSLAGSLAVVISPLESKRSKSAAAIFEMKIFQLCFKCGMQCGGYQFLVCDGQ</sequence>
<name>Q9PBZ9_XYLFA</name>
<protein>
    <submittedName>
        <fullName evidence="1">Uncharacterized protein</fullName>
    </submittedName>
</protein>
<dbReference type="EMBL" id="AE003849">
    <property type="protein sequence ID" value="AAF84788.1"/>
    <property type="molecule type" value="Genomic_DNA"/>
</dbReference>
<dbReference type="HOGENOM" id="CLU_2235556_0_0_6"/>
<dbReference type="PIR" id="E82613">
    <property type="entry name" value="E82613"/>
</dbReference>
<evidence type="ECO:0000313" key="1">
    <source>
        <dbReference type="EMBL" id="AAF84788.1"/>
    </source>
</evidence>
<evidence type="ECO:0000313" key="2">
    <source>
        <dbReference type="Proteomes" id="UP000000812"/>
    </source>
</evidence>